<organism evidence="15 16">
    <name type="scientific">Gekko japonicus</name>
    <name type="common">Schlegel's Japanese gecko</name>
    <dbReference type="NCBI Taxonomy" id="146911"/>
    <lineage>
        <taxon>Eukaryota</taxon>
        <taxon>Metazoa</taxon>
        <taxon>Chordata</taxon>
        <taxon>Craniata</taxon>
        <taxon>Vertebrata</taxon>
        <taxon>Euteleostomi</taxon>
        <taxon>Lepidosauria</taxon>
        <taxon>Squamata</taxon>
        <taxon>Bifurcata</taxon>
        <taxon>Gekkota</taxon>
        <taxon>Gekkonidae</taxon>
        <taxon>Gekkoninae</taxon>
        <taxon>Gekko</taxon>
    </lineage>
</organism>
<accession>A0ABM1KTQ9</accession>
<keyword evidence="8" id="KW-0862">Zinc</keyword>
<evidence type="ECO:0000256" key="10">
    <source>
        <dbReference type="ARBA" id="ARBA00023049"/>
    </source>
</evidence>
<dbReference type="InterPro" id="IPR024079">
    <property type="entry name" value="MetalloPept_cat_dom_sf"/>
</dbReference>
<comment type="cofactor">
    <cofactor evidence="1">
        <name>Ca(2+)</name>
        <dbReference type="ChEBI" id="CHEBI:29108"/>
    </cofactor>
</comment>
<evidence type="ECO:0000256" key="2">
    <source>
        <dbReference type="ARBA" id="ARBA00001947"/>
    </source>
</evidence>
<keyword evidence="11" id="KW-0865">Zymogen</keyword>
<dbReference type="Pfam" id="PF00413">
    <property type="entry name" value="Peptidase_M10"/>
    <property type="match status" value="1"/>
</dbReference>
<proteinExistence type="inferred from homology"/>
<dbReference type="PROSITE" id="PS00546">
    <property type="entry name" value="CYSTEINE_SWITCH"/>
    <property type="match status" value="1"/>
</dbReference>
<dbReference type="InterPro" id="IPR033739">
    <property type="entry name" value="M10A_MMP"/>
</dbReference>
<keyword evidence="5" id="KW-0479">Metal-binding</keyword>
<keyword evidence="7" id="KW-0378">Hydrolase</keyword>
<dbReference type="InterPro" id="IPR002477">
    <property type="entry name" value="Peptidoglycan-bd-like"/>
</dbReference>
<feature type="signal peptide" evidence="13">
    <location>
        <begin position="1"/>
        <end position="16"/>
    </location>
</feature>
<dbReference type="PANTHER" id="PTHR10201">
    <property type="entry name" value="MATRIX METALLOPROTEINASE"/>
    <property type="match status" value="1"/>
</dbReference>
<dbReference type="Gene3D" id="2.110.10.10">
    <property type="entry name" value="Hemopexin-like domain"/>
    <property type="match status" value="1"/>
</dbReference>
<dbReference type="CDD" id="cd04278">
    <property type="entry name" value="ZnMc_MMP"/>
    <property type="match status" value="1"/>
</dbReference>
<dbReference type="SMART" id="SM00235">
    <property type="entry name" value="ZnMc"/>
    <property type="match status" value="1"/>
</dbReference>
<dbReference type="Pfam" id="PF00045">
    <property type="entry name" value="Hemopexin"/>
    <property type="match status" value="2"/>
</dbReference>
<comment type="cofactor">
    <cofactor evidence="2">
        <name>Zn(2+)</name>
        <dbReference type="ChEBI" id="CHEBI:29105"/>
    </cofactor>
</comment>
<dbReference type="RefSeq" id="XP_015277096.1">
    <property type="nucleotide sequence ID" value="XM_015421610.1"/>
</dbReference>
<evidence type="ECO:0000256" key="6">
    <source>
        <dbReference type="ARBA" id="ARBA00022729"/>
    </source>
</evidence>
<protein>
    <submittedName>
        <fullName evidence="16">Matrix metalloproteinase-27-like</fullName>
    </submittedName>
</protein>
<dbReference type="InterPro" id="IPR018487">
    <property type="entry name" value="Hemopexin-like_repeat"/>
</dbReference>
<evidence type="ECO:0000256" key="9">
    <source>
        <dbReference type="ARBA" id="ARBA00022837"/>
    </source>
</evidence>
<sequence>MKSPLFLLLSVSFSYAFPTHPGNRNEEQNMQLLQEYLEQFYELEHEPKPRAWKSSNSLEGKIRQMQEFFRLNVTGKADADTLAVMQQPRCGMPDIASFALALPGWSKTKLTYRILNYTPDMKAADVDRAIQRALSVWSSVTPLTFTRIHQGTADLKIAFATGVHGRCPQPFAGAFPALAHAFPPGYPFRGNVHFNEDYNWAADSDTEVNNSPYLMRFNLFLVAAHEIGHALGLAHSDDPRALMFPYFKSTLSVDFPLTQDDIDGIQAIYGPSPHPPKEPVKPTLPKACDPKTSFDAVTTLRQEVMFLKGRYDENSRSMDRGYPRKTREDFPGIGPKVDAAFQHNGFFYFFHKSKQWEFDLNNKRVTRVMKSNSWLNC</sequence>
<dbReference type="Gene3D" id="3.40.390.10">
    <property type="entry name" value="Collagenase (Catalytic Domain)"/>
    <property type="match status" value="1"/>
</dbReference>
<feature type="repeat" description="Hemopexin" evidence="12">
    <location>
        <begin position="334"/>
        <end position="377"/>
    </location>
</feature>
<evidence type="ECO:0000313" key="15">
    <source>
        <dbReference type="Proteomes" id="UP000694871"/>
    </source>
</evidence>
<dbReference type="PROSITE" id="PS51642">
    <property type="entry name" value="HEMOPEXIN_2"/>
    <property type="match status" value="2"/>
</dbReference>
<evidence type="ECO:0000256" key="12">
    <source>
        <dbReference type="PROSITE-ProRule" id="PRU01011"/>
    </source>
</evidence>
<evidence type="ECO:0000256" key="5">
    <source>
        <dbReference type="ARBA" id="ARBA00022723"/>
    </source>
</evidence>
<dbReference type="InterPro" id="IPR021190">
    <property type="entry name" value="Pept_M10A"/>
</dbReference>
<keyword evidence="10" id="KW-0482">Metalloprotease</keyword>
<dbReference type="Proteomes" id="UP000694871">
    <property type="component" value="Unplaced"/>
</dbReference>
<dbReference type="PANTHER" id="PTHR10201:SF115">
    <property type="entry name" value="MATRIX METALLOPROTEINASE-27"/>
    <property type="match status" value="1"/>
</dbReference>
<dbReference type="SMART" id="SM00120">
    <property type="entry name" value="HX"/>
    <property type="match status" value="2"/>
</dbReference>
<dbReference type="InterPro" id="IPR021158">
    <property type="entry name" value="Pept_M10A_Zn_BS"/>
</dbReference>
<evidence type="ECO:0000259" key="14">
    <source>
        <dbReference type="SMART" id="SM00235"/>
    </source>
</evidence>
<dbReference type="InterPro" id="IPR036365">
    <property type="entry name" value="PGBD-like_sf"/>
</dbReference>
<evidence type="ECO:0000256" key="11">
    <source>
        <dbReference type="ARBA" id="ARBA00023145"/>
    </source>
</evidence>
<evidence type="ECO:0000256" key="3">
    <source>
        <dbReference type="ARBA" id="ARBA00010370"/>
    </source>
</evidence>
<dbReference type="SUPFAM" id="SSF55486">
    <property type="entry name" value="Metalloproteases ('zincins'), catalytic domain"/>
    <property type="match status" value="1"/>
</dbReference>
<keyword evidence="15" id="KW-1185">Reference proteome</keyword>
<gene>
    <name evidence="16" type="primary">LOC107119158</name>
</gene>
<dbReference type="InterPro" id="IPR006026">
    <property type="entry name" value="Peptidase_Metallo"/>
</dbReference>
<feature type="domain" description="Peptidase metallopeptidase" evidence="14">
    <location>
        <begin position="101"/>
        <end position="271"/>
    </location>
</feature>
<evidence type="ECO:0000256" key="13">
    <source>
        <dbReference type="SAM" id="SignalP"/>
    </source>
</evidence>
<dbReference type="InterPro" id="IPR036375">
    <property type="entry name" value="Hemopexin-like_dom_sf"/>
</dbReference>
<evidence type="ECO:0000313" key="16">
    <source>
        <dbReference type="RefSeq" id="XP_015277096.1"/>
    </source>
</evidence>
<keyword evidence="6 13" id="KW-0732">Signal</keyword>
<dbReference type="PRINTS" id="PR00138">
    <property type="entry name" value="MATRIXIN"/>
</dbReference>
<name>A0ABM1KTQ9_GEKJA</name>
<evidence type="ECO:0000256" key="1">
    <source>
        <dbReference type="ARBA" id="ARBA00001913"/>
    </source>
</evidence>
<dbReference type="SUPFAM" id="SSF47090">
    <property type="entry name" value="PGBD-like"/>
    <property type="match status" value="1"/>
</dbReference>
<dbReference type="GeneID" id="107119158"/>
<feature type="repeat" description="Hemopexin" evidence="12">
    <location>
        <begin position="285"/>
        <end position="333"/>
    </location>
</feature>
<comment type="similarity">
    <text evidence="3">Belongs to the peptidase M10A family.</text>
</comment>
<dbReference type="SUPFAM" id="SSF50923">
    <property type="entry name" value="Hemopexin-like domain"/>
    <property type="match status" value="2"/>
</dbReference>
<dbReference type="Pfam" id="PF01471">
    <property type="entry name" value="PG_binding_1"/>
    <property type="match status" value="1"/>
</dbReference>
<dbReference type="InterPro" id="IPR001818">
    <property type="entry name" value="Pept_M10_metallopeptidase"/>
</dbReference>
<dbReference type="PIRSF" id="PIRSF001191">
    <property type="entry name" value="Peptidase_M10A_matrix"/>
    <property type="match status" value="1"/>
</dbReference>
<keyword evidence="4" id="KW-0645">Protease</keyword>
<evidence type="ECO:0000256" key="8">
    <source>
        <dbReference type="ARBA" id="ARBA00022833"/>
    </source>
</evidence>
<evidence type="ECO:0000256" key="4">
    <source>
        <dbReference type="ARBA" id="ARBA00022670"/>
    </source>
</evidence>
<reference evidence="16" key="1">
    <citation type="submission" date="2025-08" db="UniProtKB">
        <authorList>
            <consortium name="RefSeq"/>
        </authorList>
    </citation>
    <scope>IDENTIFICATION</scope>
</reference>
<feature type="chain" id="PRO_5045586334" evidence="13">
    <location>
        <begin position="17"/>
        <end position="377"/>
    </location>
</feature>
<keyword evidence="9" id="KW-0106">Calcium</keyword>
<evidence type="ECO:0000256" key="7">
    <source>
        <dbReference type="ARBA" id="ARBA00022801"/>
    </source>
</evidence>